<feature type="region of interest" description="Disordered" evidence="1">
    <location>
        <begin position="271"/>
        <end position="313"/>
    </location>
</feature>
<feature type="compositionally biased region" description="Basic and acidic residues" evidence="1">
    <location>
        <begin position="79"/>
        <end position="89"/>
    </location>
</feature>
<dbReference type="AlphaFoldDB" id="A0A812H9P5"/>
<dbReference type="EMBL" id="CAJNDS010000067">
    <property type="protein sequence ID" value="CAE6942156.1"/>
    <property type="molecule type" value="Genomic_DNA"/>
</dbReference>
<evidence type="ECO:0000313" key="3">
    <source>
        <dbReference type="Proteomes" id="UP000604046"/>
    </source>
</evidence>
<reference evidence="2" key="1">
    <citation type="submission" date="2021-02" db="EMBL/GenBank/DDBJ databases">
        <authorList>
            <person name="Dougan E. K."/>
            <person name="Rhodes N."/>
            <person name="Thang M."/>
            <person name="Chan C."/>
        </authorList>
    </citation>
    <scope>NUCLEOTIDE SEQUENCE</scope>
</reference>
<keyword evidence="3" id="KW-1185">Reference proteome</keyword>
<accession>A0A812H9P5</accession>
<evidence type="ECO:0000256" key="1">
    <source>
        <dbReference type="SAM" id="MobiDB-lite"/>
    </source>
</evidence>
<proteinExistence type="predicted"/>
<feature type="compositionally biased region" description="Basic and acidic residues" evidence="1">
    <location>
        <begin position="291"/>
        <end position="300"/>
    </location>
</feature>
<sequence>MSGHPADAMDVRPWFHWDAEAPRGSGMLTRHSGDAQVTMAPGGAPIGAYPPSLGKSKGKGKVKRKDVDEHMQGKSKVNGKGEVKGKDAATVKGTEVGKAKGRSAGTDDKDVPKGKGKGIGQLRVEDAISGREVMGKDMAEVKGKGIGKAKDERSANGKGKDTVEAKGRGMGQVKGEDDVDVKGKDVEEDGEAKSERSAKQGQEKGEDDIRGKQVKSKDMAEVKGKGIGKAKDERSANGKGKDTVEVKGMGIGQVKCEDDVEVQHEDVAEATGKGIVKAKGERTASRKGHRHTADVKDKGVGRVQDQDADEVTDIEDHVTFKDDVANVKGEKNIKGQGKGKGKGMDAKANIKGVSTTFSQAKCATDAEPPSPVSTTATAEHLWASPGKGSCVSATSTCASPDFASLKEMGAACARAEALPQHRWLAASKQESCTSLPGPPIDLAWTAALEQALHGPLDDSSKQDLGPQLRSQSPGAAKTRWAKHRREQRGNHHE</sequence>
<feature type="compositionally biased region" description="Basic and acidic residues" evidence="1">
    <location>
        <begin position="174"/>
        <end position="244"/>
    </location>
</feature>
<feature type="compositionally biased region" description="Low complexity" evidence="1">
    <location>
        <begin position="40"/>
        <end position="55"/>
    </location>
</feature>
<feature type="compositionally biased region" description="Basic and acidic residues" evidence="1">
    <location>
        <begin position="123"/>
        <end position="167"/>
    </location>
</feature>
<protein>
    <submittedName>
        <fullName evidence="2">Uncharacterized protein</fullName>
    </submittedName>
</protein>
<name>A0A812H9P5_9DINO</name>
<evidence type="ECO:0000313" key="2">
    <source>
        <dbReference type="EMBL" id="CAE6942156.1"/>
    </source>
</evidence>
<dbReference type="Proteomes" id="UP000604046">
    <property type="component" value="Unassembled WGS sequence"/>
</dbReference>
<comment type="caution">
    <text evidence="2">The sequence shown here is derived from an EMBL/GenBank/DDBJ whole genome shotgun (WGS) entry which is preliminary data.</text>
</comment>
<feature type="region of interest" description="Disordered" evidence="1">
    <location>
        <begin position="25"/>
        <end position="244"/>
    </location>
</feature>
<organism evidence="2 3">
    <name type="scientific">Symbiodinium natans</name>
    <dbReference type="NCBI Taxonomy" id="878477"/>
    <lineage>
        <taxon>Eukaryota</taxon>
        <taxon>Sar</taxon>
        <taxon>Alveolata</taxon>
        <taxon>Dinophyceae</taxon>
        <taxon>Suessiales</taxon>
        <taxon>Symbiodiniaceae</taxon>
        <taxon>Symbiodinium</taxon>
    </lineage>
</organism>
<gene>
    <name evidence="2" type="ORF">SNAT2548_LOCUS1250</name>
</gene>
<feature type="region of interest" description="Disordered" evidence="1">
    <location>
        <begin position="453"/>
        <end position="493"/>
    </location>
</feature>